<sequence>MSLNNEKIKQLRHSRGWTQQHLAEICGVSLRTIQRVEKSGAASKETVSALASVFELGLQDLSIVPQVSETELQPVNLNNYNLKLFLAGLTGAVAGVLLTLFFQS</sequence>
<keyword evidence="1" id="KW-0472">Membrane</keyword>
<evidence type="ECO:0000313" key="3">
    <source>
        <dbReference type="EMBL" id="TQV88523.1"/>
    </source>
</evidence>
<keyword evidence="1" id="KW-1133">Transmembrane helix</keyword>
<organism evidence="3 4">
    <name type="scientific">Aliikangiella coralliicola</name>
    <dbReference type="NCBI Taxonomy" id="2592383"/>
    <lineage>
        <taxon>Bacteria</taxon>
        <taxon>Pseudomonadati</taxon>
        <taxon>Pseudomonadota</taxon>
        <taxon>Gammaproteobacteria</taxon>
        <taxon>Oceanospirillales</taxon>
        <taxon>Pleioneaceae</taxon>
        <taxon>Aliikangiella</taxon>
    </lineage>
</organism>
<dbReference type="Gene3D" id="1.10.260.40">
    <property type="entry name" value="lambda repressor-like DNA-binding domains"/>
    <property type="match status" value="1"/>
</dbReference>
<reference evidence="3 4" key="1">
    <citation type="submission" date="2019-07" db="EMBL/GenBank/DDBJ databases">
        <title>Draft genome for Aliikangiella sp. M105.</title>
        <authorList>
            <person name="Wang G."/>
        </authorList>
    </citation>
    <scope>NUCLEOTIDE SEQUENCE [LARGE SCALE GENOMIC DNA]</scope>
    <source>
        <strain evidence="3 4">M105</strain>
    </source>
</reference>
<dbReference type="InterPro" id="IPR001387">
    <property type="entry name" value="Cro/C1-type_HTH"/>
</dbReference>
<dbReference type="AlphaFoldDB" id="A0A545UGK1"/>
<feature type="transmembrane region" description="Helical" evidence="1">
    <location>
        <begin position="84"/>
        <end position="102"/>
    </location>
</feature>
<dbReference type="SUPFAM" id="SSF47413">
    <property type="entry name" value="lambda repressor-like DNA-binding domains"/>
    <property type="match status" value="1"/>
</dbReference>
<evidence type="ECO:0000256" key="1">
    <source>
        <dbReference type="SAM" id="Phobius"/>
    </source>
</evidence>
<evidence type="ECO:0000259" key="2">
    <source>
        <dbReference type="PROSITE" id="PS50943"/>
    </source>
</evidence>
<evidence type="ECO:0000313" key="4">
    <source>
        <dbReference type="Proteomes" id="UP000315439"/>
    </source>
</evidence>
<keyword evidence="4" id="KW-1185">Reference proteome</keyword>
<proteinExistence type="predicted"/>
<dbReference type="Proteomes" id="UP000315439">
    <property type="component" value="Unassembled WGS sequence"/>
</dbReference>
<dbReference type="OrthoDB" id="9812349at2"/>
<dbReference type="PROSITE" id="PS50943">
    <property type="entry name" value="HTH_CROC1"/>
    <property type="match status" value="1"/>
</dbReference>
<gene>
    <name evidence="3" type="ORF">FLL46_08355</name>
</gene>
<dbReference type="GO" id="GO:0003677">
    <property type="term" value="F:DNA binding"/>
    <property type="evidence" value="ECO:0007669"/>
    <property type="project" value="InterPro"/>
</dbReference>
<comment type="caution">
    <text evidence="3">The sequence shown here is derived from an EMBL/GenBank/DDBJ whole genome shotgun (WGS) entry which is preliminary data.</text>
</comment>
<dbReference type="RefSeq" id="WP_142893031.1">
    <property type="nucleotide sequence ID" value="NZ_ML660162.1"/>
</dbReference>
<dbReference type="SMART" id="SM00530">
    <property type="entry name" value="HTH_XRE"/>
    <property type="match status" value="1"/>
</dbReference>
<feature type="domain" description="HTH cro/C1-type" evidence="2">
    <location>
        <begin position="8"/>
        <end position="61"/>
    </location>
</feature>
<dbReference type="EMBL" id="VIKS01000004">
    <property type="protein sequence ID" value="TQV88523.1"/>
    <property type="molecule type" value="Genomic_DNA"/>
</dbReference>
<dbReference type="InterPro" id="IPR010982">
    <property type="entry name" value="Lambda_DNA-bd_dom_sf"/>
</dbReference>
<name>A0A545UGK1_9GAMM</name>
<protein>
    <submittedName>
        <fullName evidence="3">Helix-turn-helix transcriptional regulator</fullName>
    </submittedName>
</protein>
<accession>A0A545UGK1</accession>
<keyword evidence="1" id="KW-0812">Transmembrane</keyword>
<dbReference type="CDD" id="cd00093">
    <property type="entry name" value="HTH_XRE"/>
    <property type="match status" value="1"/>
</dbReference>
<dbReference type="Pfam" id="PF01381">
    <property type="entry name" value="HTH_3"/>
    <property type="match status" value="1"/>
</dbReference>